<keyword evidence="2" id="KW-0472">Membrane</keyword>
<feature type="transmembrane region" description="Helical" evidence="2">
    <location>
        <begin position="31"/>
        <end position="51"/>
    </location>
</feature>
<feature type="coiled-coil region" evidence="1">
    <location>
        <begin position="60"/>
        <end position="87"/>
    </location>
</feature>
<accession>A0A3A6TZZ4</accession>
<name>A0A3A6TZZ4_9GAMM</name>
<protein>
    <recommendedName>
        <fullName evidence="5">Fimbrial assembly protein</fullName>
    </recommendedName>
</protein>
<gene>
    <name evidence="3" type="ORF">D5R81_10165</name>
</gene>
<keyword evidence="4" id="KW-1185">Reference proteome</keyword>
<dbReference type="AlphaFoldDB" id="A0A3A6TZZ4"/>
<dbReference type="InterPro" id="IPR007813">
    <property type="entry name" value="PilN"/>
</dbReference>
<keyword evidence="1" id="KW-0175">Coiled coil</keyword>
<evidence type="ECO:0008006" key="5">
    <source>
        <dbReference type="Google" id="ProtNLM"/>
    </source>
</evidence>
<evidence type="ECO:0000256" key="2">
    <source>
        <dbReference type="SAM" id="Phobius"/>
    </source>
</evidence>
<organism evidence="3 4">
    <name type="scientific">Parashewanella spongiae</name>
    <dbReference type="NCBI Taxonomy" id="342950"/>
    <lineage>
        <taxon>Bacteria</taxon>
        <taxon>Pseudomonadati</taxon>
        <taxon>Pseudomonadota</taxon>
        <taxon>Gammaproteobacteria</taxon>
        <taxon>Alteromonadales</taxon>
        <taxon>Shewanellaceae</taxon>
        <taxon>Parashewanella</taxon>
    </lineage>
</organism>
<sequence length="210" mass="23793">MNMSESSLKTRINLYNEGLLPKQLSISFKRLLWLISGLIGVTIVTVLTLYWQSLQVTQQLSQSKQQSIELENRQKQLEQQILAHKASNNWEVIVDKQRQLLSMKTKLLSELSQQKDVQSESYVSLLTELAETADGDSWLTHIQVNDDNLQLAGNAIEAAAVPRWLERLQATKTLSGRKFDGVKFNRDIKGALSFELIVNPSAKSELNNQL</sequence>
<keyword evidence="2" id="KW-0812">Transmembrane</keyword>
<evidence type="ECO:0000256" key="1">
    <source>
        <dbReference type="SAM" id="Coils"/>
    </source>
</evidence>
<evidence type="ECO:0000313" key="4">
    <source>
        <dbReference type="Proteomes" id="UP000273022"/>
    </source>
</evidence>
<proteinExistence type="predicted"/>
<dbReference type="OrthoDB" id="6876592at2"/>
<evidence type="ECO:0000313" key="3">
    <source>
        <dbReference type="EMBL" id="RJY15116.1"/>
    </source>
</evidence>
<comment type="caution">
    <text evidence="3">The sequence shown here is derived from an EMBL/GenBank/DDBJ whole genome shotgun (WGS) entry which is preliminary data.</text>
</comment>
<dbReference type="Proteomes" id="UP000273022">
    <property type="component" value="Unassembled WGS sequence"/>
</dbReference>
<dbReference type="EMBL" id="QYYH01000055">
    <property type="protein sequence ID" value="RJY15116.1"/>
    <property type="molecule type" value="Genomic_DNA"/>
</dbReference>
<dbReference type="Pfam" id="PF05137">
    <property type="entry name" value="PilN"/>
    <property type="match status" value="1"/>
</dbReference>
<keyword evidence="2" id="KW-1133">Transmembrane helix</keyword>
<reference evidence="3 4" key="1">
    <citation type="submission" date="2018-09" db="EMBL/GenBank/DDBJ databases">
        <title>Phylogeny of the Shewanellaceae, and recommendation for two new genera, Pseudoshewanella and Parashewanella.</title>
        <authorList>
            <person name="Wang G."/>
        </authorList>
    </citation>
    <scope>NUCLEOTIDE SEQUENCE [LARGE SCALE GENOMIC DNA]</scope>
    <source>
        <strain evidence="3 4">KCTC 22492</strain>
    </source>
</reference>